<dbReference type="EMBL" id="NHYD01003875">
    <property type="protein sequence ID" value="PPQ71150.1"/>
    <property type="molecule type" value="Genomic_DNA"/>
</dbReference>
<dbReference type="OrthoDB" id="4951845at2759"/>
<dbReference type="Gene3D" id="3.40.30.10">
    <property type="entry name" value="Glutaredoxin"/>
    <property type="match status" value="2"/>
</dbReference>
<evidence type="ECO:0000259" key="2">
    <source>
        <dbReference type="Pfam" id="PF22041"/>
    </source>
</evidence>
<dbReference type="GO" id="GO:0005737">
    <property type="term" value="C:cytoplasm"/>
    <property type="evidence" value="ECO:0007669"/>
    <property type="project" value="TreeGrafter"/>
</dbReference>
<dbReference type="STRING" id="93625.A0A409VY44"/>
<name>A0A409VY44_PSICY</name>
<reference evidence="3 4" key="1">
    <citation type="journal article" date="2018" name="Evol. Lett.">
        <title>Horizontal gene cluster transfer increased hallucinogenic mushroom diversity.</title>
        <authorList>
            <person name="Reynolds H.T."/>
            <person name="Vijayakumar V."/>
            <person name="Gluck-Thaler E."/>
            <person name="Korotkin H.B."/>
            <person name="Matheny P.B."/>
            <person name="Slot J.C."/>
        </authorList>
    </citation>
    <scope>NUCLEOTIDE SEQUENCE [LARGE SCALE GENOMIC DNA]</scope>
    <source>
        <strain evidence="3 4">2631</strain>
    </source>
</reference>
<dbReference type="InterPro" id="IPR036282">
    <property type="entry name" value="Glutathione-S-Trfase_C_sf"/>
</dbReference>
<dbReference type="InParanoid" id="A0A409VY44"/>
<evidence type="ECO:0000313" key="3">
    <source>
        <dbReference type="EMBL" id="PPQ71150.1"/>
    </source>
</evidence>
<feature type="domain" description="GST N-terminal" evidence="1">
    <location>
        <begin position="258"/>
        <end position="334"/>
    </location>
</feature>
<dbReference type="InterPro" id="IPR050983">
    <property type="entry name" value="GST_Omega/HSP26"/>
</dbReference>
<dbReference type="PANTHER" id="PTHR43968">
    <property type="match status" value="1"/>
</dbReference>
<dbReference type="Proteomes" id="UP000283269">
    <property type="component" value="Unassembled WGS sequence"/>
</dbReference>
<gene>
    <name evidence="3" type="ORF">CVT25_004768</name>
</gene>
<dbReference type="Pfam" id="PF22041">
    <property type="entry name" value="GST_C_7"/>
    <property type="match status" value="2"/>
</dbReference>
<dbReference type="InterPro" id="IPR054416">
    <property type="entry name" value="GST_UstS-like_C"/>
</dbReference>
<dbReference type="InterPro" id="IPR036249">
    <property type="entry name" value="Thioredoxin-like_sf"/>
</dbReference>
<dbReference type="PANTHER" id="PTHR43968:SF6">
    <property type="entry name" value="GLUTATHIONE S-TRANSFERASE OMEGA"/>
    <property type="match status" value="1"/>
</dbReference>
<organism evidence="3 4">
    <name type="scientific">Psilocybe cyanescens</name>
    <dbReference type="NCBI Taxonomy" id="93625"/>
    <lineage>
        <taxon>Eukaryota</taxon>
        <taxon>Fungi</taxon>
        <taxon>Dikarya</taxon>
        <taxon>Basidiomycota</taxon>
        <taxon>Agaricomycotina</taxon>
        <taxon>Agaricomycetes</taxon>
        <taxon>Agaricomycetidae</taxon>
        <taxon>Agaricales</taxon>
        <taxon>Agaricineae</taxon>
        <taxon>Strophariaceae</taxon>
        <taxon>Psilocybe</taxon>
    </lineage>
</organism>
<accession>A0A409VY44</accession>
<dbReference type="InterPro" id="IPR004045">
    <property type="entry name" value="Glutathione_S-Trfase_N"/>
</dbReference>
<protein>
    <submittedName>
        <fullName evidence="3">Uncharacterized protein</fullName>
    </submittedName>
</protein>
<dbReference type="SUPFAM" id="SSF47616">
    <property type="entry name" value="GST C-terminal domain-like"/>
    <property type="match status" value="1"/>
</dbReference>
<evidence type="ECO:0000313" key="4">
    <source>
        <dbReference type="Proteomes" id="UP000283269"/>
    </source>
</evidence>
<sequence>MLTLHDIPSTVPDRMGNPNVWKERLAFKSTYQFALSPQMNIFSLNFNGLPCTTEWVEYTSIEPLYKNLSIGTIEKKPDRSPHYTLPVIYDSSTGVSISDFLYNAKYLENTYPDTLAFFPGGTIGLQSDFNDVFIANVVKPLITLTLPQILPFWNPISAEYMKPRVRNLKSQNSDEDWKKVDEGMSQVDTWCSRSGEMGLFMYNDILSWVDCVVSSFLVNDSTEWTDTTSWNGGRWKSLSASMTIILYDIPSALPNKIWSPNIMKTRFSLNFKGIPFITQWVEYPDIEPLCKKLGLRPTNKWPDGRPYYSLPSIYDPSTGAYISDSILIAEYLEKTYPDTPKLFPNGTAGVQSAFNEGFLATLSPLLGLILPDMLPHLNPVSISYITPRVEMAKSKDREQDWIKLQEAMDQVDAWFARNGGRGEFLLGDIPSWADIVVVSWLFFMRRVWGEDSDEWKKIVSWNGGRWKNLSDAFKRYESPA</sequence>
<proteinExistence type="predicted"/>
<dbReference type="AlphaFoldDB" id="A0A409VY44"/>
<dbReference type="Pfam" id="PF13409">
    <property type="entry name" value="GST_N_2"/>
    <property type="match status" value="1"/>
</dbReference>
<dbReference type="Gene3D" id="1.20.1050.10">
    <property type="match status" value="2"/>
</dbReference>
<feature type="domain" description="Glutathione S-transferase UstS-like C-terminal" evidence="2">
    <location>
        <begin position="350"/>
        <end position="476"/>
    </location>
</feature>
<dbReference type="CDD" id="cd00299">
    <property type="entry name" value="GST_C_family"/>
    <property type="match status" value="1"/>
</dbReference>
<feature type="domain" description="Glutathione S-transferase UstS-like C-terminal" evidence="2">
    <location>
        <begin position="125"/>
        <end position="241"/>
    </location>
</feature>
<comment type="caution">
    <text evidence="3">The sequence shown here is derived from an EMBL/GenBank/DDBJ whole genome shotgun (WGS) entry which is preliminary data.</text>
</comment>
<keyword evidence="4" id="KW-1185">Reference proteome</keyword>
<dbReference type="SUPFAM" id="SSF52833">
    <property type="entry name" value="Thioredoxin-like"/>
    <property type="match status" value="1"/>
</dbReference>
<evidence type="ECO:0000259" key="1">
    <source>
        <dbReference type="Pfam" id="PF13409"/>
    </source>
</evidence>